<feature type="domain" description="HMA" evidence="16">
    <location>
        <begin position="104"/>
        <end position="170"/>
    </location>
</feature>
<proteinExistence type="inferred from homology"/>
<dbReference type="Gene3D" id="3.30.70.100">
    <property type="match status" value="1"/>
</dbReference>
<protein>
    <submittedName>
        <fullName evidence="17">Heavy metal translocating P-type ATPase</fullName>
    </submittedName>
</protein>
<dbReference type="SUPFAM" id="SSF55008">
    <property type="entry name" value="HMA, heavy metal-associated domain"/>
    <property type="match status" value="1"/>
</dbReference>
<dbReference type="GO" id="GO:0005886">
    <property type="term" value="C:plasma membrane"/>
    <property type="evidence" value="ECO:0007669"/>
    <property type="project" value="UniProtKB-SubCell"/>
</dbReference>
<dbReference type="SUPFAM" id="SSF56784">
    <property type="entry name" value="HAD-like"/>
    <property type="match status" value="1"/>
</dbReference>
<dbReference type="InterPro" id="IPR021993">
    <property type="entry name" value="ATPase-cat-bd"/>
</dbReference>
<evidence type="ECO:0000256" key="1">
    <source>
        <dbReference type="ARBA" id="ARBA00004651"/>
    </source>
</evidence>
<evidence type="ECO:0000256" key="14">
    <source>
        <dbReference type="ARBA" id="ARBA00023136"/>
    </source>
</evidence>
<dbReference type="OMA" id="DYSRKAM"/>
<feature type="transmembrane region" description="Helical" evidence="15">
    <location>
        <begin position="224"/>
        <end position="245"/>
    </location>
</feature>
<evidence type="ECO:0000256" key="5">
    <source>
        <dbReference type="ARBA" id="ARBA00022553"/>
    </source>
</evidence>
<evidence type="ECO:0000256" key="3">
    <source>
        <dbReference type="ARBA" id="ARBA00022448"/>
    </source>
</evidence>
<sequence>MSTDTLRLAGTIRTAHPAVGEATLCAHCSLPVPSGLIQESAEHQFCCTGCHTAFAILHEHGLDSYYGFSQRREAPVQASGRSYEEFDHPTFAALYVQSLPGGLSRTELYLEGVHCASCVWLVERVPLLQTGVLRAELDVRRSLAVVEWDPNTITLSAIARSLDVLGYPPHPFRGVARADMRRREDRAMLVRIGISGAIAINMMLAALALYAGELNGMDAGFTHFFRWVSFALMVPAFVWPGRVFFTGAWASVRTKSLHMDLPIAIALAAGLVRGAINTITGTGPIYFDGLALLIFALLVGRFLQQRGQRLAADSAELLHAIAPSTARIVEQGTVREIPAEALLPGMTLDVRAGETFAADGVVVLGQSTVNAALLTGESRPASVQTGELVYAGTLNVEAPLQVRVEQAGETSRIAKLLYQVEESARRRAPIVQTANRLAGIFTAVVLVLAAATFGIKASFNAPHALDDAIALLIVTCPCALALATPLAITVAVSRAAGNGMLIKGGDALELLASPGTMVFDKTGTITEGRTALVRWVGPAWVQPMVLALEAGSSHPLAEGFRQAWPTLGTPDVIDAQHVVGGGLEGTINGHRVRVGSPRFVAASLTATSDVMTAALRAEDDIGRTLTPVHVSVDGELVAMAGMGDRVRDDARTALDTLRANGWRTVLLSGDAVDVVRTVGVSLGFADGQAIGGASPEQKLAFIEDAKRRGRVVMVGDGVNDAAAIAAANVGIGVQGGAEACLATADVYLTRSDLSALVELTDGSRRTLRVIRRNIALSIAYNVVGASMAMFGLLTPLAAAILMPASSITVVLGSWYGFSFPRKDRTPPRGSRTELAAPHVLEVAA</sequence>
<evidence type="ECO:0000256" key="4">
    <source>
        <dbReference type="ARBA" id="ARBA00022475"/>
    </source>
</evidence>
<dbReference type="InterPro" id="IPR001757">
    <property type="entry name" value="P_typ_ATPase"/>
</dbReference>
<keyword evidence="8 15" id="KW-0547">Nucleotide-binding</keyword>
<keyword evidence="6 15" id="KW-0812">Transmembrane</keyword>
<feature type="transmembrane region" description="Helical" evidence="15">
    <location>
        <begin position="189"/>
        <end position="212"/>
    </location>
</feature>
<dbReference type="EMBL" id="DPIY01000012">
    <property type="protein sequence ID" value="HCT59082.1"/>
    <property type="molecule type" value="Genomic_DNA"/>
</dbReference>
<keyword evidence="4 15" id="KW-1003">Cell membrane</keyword>
<evidence type="ECO:0000256" key="13">
    <source>
        <dbReference type="ARBA" id="ARBA00023065"/>
    </source>
</evidence>
<feature type="transmembrane region" description="Helical" evidence="15">
    <location>
        <begin position="774"/>
        <end position="793"/>
    </location>
</feature>
<evidence type="ECO:0000313" key="17">
    <source>
        <dbReference type="EMBL" id="HCT59082.1"/>
    </source>
</evidence>
<evidence type="ECO:0000256" key="6">
    <source>
        <dbReference type="ARBA" id="ARBA00022692"/>
    </source>
</evidence>
<dbReference type="PANTHER" id="PTHR43520">
    <property type="entry name" value="ATP7, ISOFORM B"/>
    <property type="match status" value="1"/>
</dbReference>
<comment type="similarity">
    <text evidence="2 15">Belongs to the cation transport ATPase (P-type) (TC 3.A.3) family. Type IB subfamily.</text>
</comment>
<name>A0A3D4VEC9_9BACT</name>
<accession>A0A3D4VEC9</accession>
<keyword evidence="3" id="KW-0813">Transport</keyword>
<feature type="transmembrane region" description="Helical" evidence="15">
    <location>
        <begin position="285"/>
        <end position="303"/>
    </location>
</feature>
<dbReference type="InterPro" id="IPR044492">
    <property type="entry name" value="P_typ_ATPase_HD_dom"/>
</dbReference>
<dbReference type="Pfam" id="PF00403">
    <property type="entry name" value="HMA"/>
    <property type="match status" value="1"/>
</dbReference>
<organism evidence="17 18">
    <name type="scientific">Gemmatimonas aurantiaca</name>
    <dbReference type="NCBI Taxonomy" id="173480"/>
    <lineage>
        <taxon>Bacteria</taxon>
        <taxon>Pseudomonadati</taxon>
        <taxon>Gemmatimonadota</taxon>
        <taxon>Gemmatimonadia</taxon>
        <taxon>Gemmatimonadales</taxon>
        <taxon>Gemmatimonadaceae</taxon>
        <taxon>Gemmatimonas</taxon>
    </lineage>
</organism>
<evidence type="ECO:0000256" key="2">
    <source>
        <dbReference type="ARBA" id="ARBA00006024"/>
    </source>
</evidence>
<keyword evidence="10" id="KW-0460">Magnesium</keyword>
<dbReference type="GO" id="GO:0005507">
    <property type="term" value="F:copper ion binding"/>
    <property type="evidence" value="ECO:0007669"/>
    <property type="project" value="TreeGrafter"/>
</dbReference>
<dbReference type="NCBIfam" id="TIGR01525">
    <property type="entry name" value="ATPase-IB_hvy"/>
    <property type="match status" value="1"/>
</dbReference>
<dbReference type="GO" id="GO:0005524">
    <property type="term" value="F:ATP binding"/>
    <property type="evidence" value="ECO:0007669"/>
    <property type="project" value="UniProtKB-UniRule"/>
</dbReference>
<dbReference type="GO" id="GO:0016887">
    <property type="term" value="F:ATP hydrolysis activity"/>
    <property type="evidence" value="ECO:0007669"/>
    <property type="project" value="InterPro"/>
</dbReference>
<dbReference type="InterPro" id="IPR059000">
    <property type="entry name" value="ATPase_P-type_domA"/>
</dbReference>
<dbReference type="SUPFAM" id="SSF81653">
    <property type="entry name" value="Calcium ATPase, transduction domain A"/>
    <property type="match status" value="1"/>
</dbReference>
<dbReference type="PROSITE" id="PS00154">
    <property type="entry name" value="ATPASE_E1_E2"/>
    <property type="match status" value="1"/>
</dbReference>
<dbReference type="AlphaFoldDB" id="A0A3D4VEC9"/>
<feature type="transmembrane region" description="Helical" evidence="15">
    <location>
        <begin position="437"/>
        <end position="457"/>
    </location>
</feature>
<keyword evidence="11" id="KW-1278">Translocase</keyword>
<dbReference type="Gene3D" id="2.70.150.10">
    <property type="entry name" value="Calcium-transporting ATPase, cytoplasmic transduction domain A"/>
    <property type="match status" value="1"/>
</dbReference>
<dbReference type="Pfam" id="PF00122">
    <property type="entry name" value="E1-E2_ATPase"/>
    <property type="match status" value="1"/>
</dbReference>
<dbReference type="InterPro" id="IPR023299">
    <property type="entry name" value="ATPase_P-typ_cyto_dom_N"/>
</dbReference>
<evidence type="ECO:0000256" key="10">
    <source>
        <dbReference type="ARBA" id="ARBA00022842"/>
    </source>
</evidence>
<dbReference type="CDD" id="cd00371">
    <property type="entry name" value="HMA"/>
    <property type="match status" value="1"/>
</dbReference>
<keyword evidence="5" id="KW-0597">Phosphoprotein</keyword>
<dbReference type="PANTHER" id="PTHR43520:SF5">
    <property type="entry name" value="CATION-TRANSPORTING P-TYPE ATPASE-RELATED"/>
    <property type="match status" value="1"/>
</dbReference>
<dbReference type="InterPro" id="IPR036412">
    <property type="entry name" value="HAD-like_sf"/>
</dbReference>
<dbReference type="InterPro" id="IPR027256">
    <property type="entry name" value="P-typ_ATPase_IB"/>
</dbReference>
<keyword evidence="13" id="KW-0406">Ion transport</keyword>
<evidence type="ECO:0000256" key="11">
    <source>
        <dbReference type="ARBA" id="ARBA00022967"/>
    </source>
</evidence>
<dbReference type="SFLD" id="SFLDS00003">
    <property type="entry name" value="Haloacid_Dehalogenase"/>
    <property type="match status" value="1"/>
</dbReference>
<evidence type="ECO:0000313" key="18">
    <source>
        <dbReference type="Proteomes" id="UP000264071"/>
    </source>
</evidence>
<dbReference type="SFLD" id="SFLDG00002">
    <property type="entry name" value="C1.7:_P-type_atpase_like"/>
    <property type="match status" value="1"/>
</dbReference>
<comment type="subcellular location">
    <subcellularLocation>
        <location evidence="1">Cell membrane</location>
        <topology evidence="1">Multi-pass membrane protein</topology>
    </subcellularLocation>
</comment>
<dbReference type="GO" id="GO:0043682">
    <property type="term" value="F:P-type divalent copper transporter activity"/>
    <property type="evidence" value="ECO:0007669"/>
    <property type="project" value="TreeGrafter"/>
</dbReference>
<dbReference type="InterPro" id="IPR023298">
    <property type="entry name" value="ATPase_P-typ_TM_dom_sf"/>
</dbReference>
<dbReference type="InterPro" id="IPR006121">
    <property type="entry name" value="HMA_dom"/>
</dbReference>
<comment type="caution">
    <text evidence="17">The sequence shown here is derived from an EMBL/GenBank/DDBJ whole genome shotgun (WGS) entry which is preliminary data.</text>
</comment>
<dbReference type="PRINTS" id="PR00119">
    <property type="entry name" value="CATATPASE"/>
</dbReference>
<dbReference type="SUPFAM" id="SSF81665">
    <property type="entry name" value="Calcium ATPase, transmembrane domain M"/>
    <property type="match status" value="1"/>
</dbReference>
<dbReference type="Pfam" id="PF00702">
    <property type="entry name" value="Hydrolase"/>
    <property type="match status" value="1"/>
</dbReference>
<feature type="transmembrane region" description="Helical" evidence="15">
    <location>
        <begin position="469"/>
        <end position="493"/>
    </location>
</feature>
<evidence type="ECO:0000256" key="15">
    <source>
        <dbReference type="RuleBase" id="RU362081"/>
    </source>
</evidence>
<evidence type="ECO:0000256" key="9">
    <source>
        <dbReference type="ARBA" id="ARBA00022840"/>
    </source>
</evidence>
<keyword evidence="7 15" id="KW-0479">Metal-binding</keyword>
<dbReference type="SFLD" id="SFLDF00027">
    <property type="entry name" value="p-type_atpase"/>
    <property type="match status" value="1"/>
</dbReference>
<dbReference type="Pfam" id="PF12156">
    <property type="entry name" value="ATPase-cat_bd"/>
    <property type="match status" value="1"/>
</dbReference>
<feature type="transmembrane region" description="Helical" evidence="15">
    <location>
        <begin position="799"/>
        <end position="817"/>
    </location>
</feature>
<dbReference type="InterPro" id="IPR018303">
    <property type="entry name" value="ATPase_P-typ_P_site"/>
</dbReference>
<dbReference type="NCBIfam" id="TIGR01494">
    <property type="entry name" value="ATPase_P-type"/>
    <property type="match status" value="1"/>
</dbReference>
<dbReference type="Gene3D" id="3.40.1110.10">
    <property type="entry name" value="Calcium-transporting ATPase, cytoplasmic domain N"/>
    <property type="match status" value="1"/>
</dbReference>
<keyword evidence="14 15" id="KW-0472">Membrane</keyword>
<evidence type="ECO:0000256" key="8">
    <source>
        <dbReference type="ARBA" id="ARBA00022741"/>
    </source>
</evidence>
<dbReference type="InterPro" id="IPR036163">
    <property type="entry name" value="HMA_dom_sf"/>
</dbReference>
<feature type="transmembrane region" description="Helical" evidence="15">
    <location>
        <begin position="257"/>
        <end position="279"/>
    </location>
</feature>
<evidence type="ECO:0000256" key="12">
    <source>
        <dbReference type="ARBA" id="ARBA00022989"/>
    </source>
</evidence>
<dbReference type="PROSITE" id="PS50846">
    <property type="entry name" value="HMA_2"/>
    <property type="match status" value="1"/>
</dbReference>
<evidence type="ECO:0000256" key="7">
    <source>
        <dbReference type="ARBA" id="ARBA00022723"/>
    </source>
</evidence>
<dbReference type="SUPFAM" id="SSF81660">
    <property type="entry name" value="Metal cation-transporting ATPase, ATP-binding domain N"/>
    <property type="match status" value="1"/>
</dbReference>
<dbReference type="Proteomes" id="UP000264071">
    <property type="component" value="Unassembled WGS sequence"/>
</dbReference>
<dbReference type="InterPro" id="IPR023214">
    <property type="entry name" value="HAD_sf"/>
</dbReference>
<keyword evidence="12 15" id="KW-1133">Transmembrane helix</keyword>
<dbReference type="Gene3D" id="3.40.50.1000">
    <property type="entry name" value="HAD superfamily/HAD-like"/>
    <property type="match status" value="1"/>
</dbReference>
<keyword evidence="9 15" id="KW-0067">ATP-binding</keyword>
<dbReference type="InterPro" id="IPR008250">
    <property type="entry name" value="ATPase_P-typ_transduc_dom_A_sf"/>
</dbReference>
<dbReference type="GO" id="GO:0055070">
    <property type="term" value="P:copper ion homeostasis"/>
    <property type="evidence" value="ECO:0007669"/>
    <property type="project" value="TreeGrafter"/>
</dbReference>
<reference evidence="17 18" key="1">
    <citation type="journal article" date="2018" name="Nat. Biotechnol.">
        <title>A standardized bacterial taxonomy based on genome phylogeny substantially revises the tree of life.</title>
        <authorList>
            <person name="Parks D.H."/>
            <person name="Chuvochina M."/>
            <person name="Waite D.W."/>
            <person name="Rinke C."/>
            <person name="Skarshewski A."/>
            <person name="Chaumeil P.A."/>
            <person name="Hugenholtz P."/>
        </authorList>
    </citation>
    <scope>NUCLEOTIDE SEQUENCE [LARGE SCALE GENOMIC DNA]</scope>
    <source>
        <strain evidence="17">UBA8844</strain>
    </source>
</reference>
<gene>
    <name evidence="17" type="ORF">DGD08_17920</name>
</gene>
<evidence type="ECO:0000259" key="16">
    <source>
        <dbReference type="PROSITE" id="PS50846"/>
    </source>
</evidence>